<evidence type="ECO:0000313" key="12">
    <source>
        <dbReference type="EMBL" id="KAF0040496.1"/>
    </source>
</evidence>
<keyword evidence="5" id="KW-0347">Helicase</keyword>
<dbReference type="GO" id="GO:0015074">
    <property type="term" value="P:DNA integration"/>
    <property type="evidence" value="ECO:0007669"/>
    <property type="project" value="InterPro"/>
</dbReference>
<dbReference type="InterPro" id="IPR027417">
    <property type="entry name" value="P-loop_NTPase"/>
</dbReference>
<evidence type="ECO:0000256" key="5">
    <source>
        <dbReference type="ARBA" id="ARBA00022806"/>
    </source>
</evidence>
<evidence type="ECO:0000256" key="1">
    <source>
        <dbReference type="ARBA" id="ARBA00012552"/>
    </source>
</evidence>
<feature type="compositionally biased region" description="Basic and acidic residues" evidence="9">
    <location>
        <begin position="575"/>
        <end position="586"/>
    </location>
</feature>
<dbReference type="Gene3D" id="3.40.50.300">
    <property type="entry name" value="P-loop containing nucleotide triphosphate hydrolases"/>
    <property type="match status" value="2"/>
</dbReference>
<proteinExistence type="predicted"/>
<dbReference type="GO" id="GO:0003724">
    <property type="term" value="F:RNA helicase activity"/>
    <property type="evidence" value="ECO:0007669"/>
    <property type="project" value="UniProtKB-EC"/>
</dbReference>
<dbReference type="SUPFAM" id="SSF52540">
    <property type="entry name" value="P-loop containing nucleoside triphosphate hydrolases"/>
    <property type="match status" value="1"/>
</dbReference>
<dbReference type="EMBL" id="VEVO01000006">
    <property type="protein sequence ID" value="KAF0040496.1"/>
    <property type="molecule type" value="Genomic_DNA"/>
</dbReference>
<dbReference type="InterPro" id="IPR001584">
    <property type="entry name" value="Integrase_cat-core"/>
</dbReference>
<keyword evidence="2" id="KW-0677">Repeat</keyword>
<evidence type="ECO:0000256" key="7">
    <source>
        <dbReference type="ARBA" id="ARBA00039658"/>
    </source>
</evidence>
<evidence type="ECO:0000256" key="4">
    <source>
        <dbReference type="ARBA" id="ARBA00022801"/>
    </source>
</evidence>
<dbReference type="SMART" id="SM00333">
    <property type="entry name" value="TUDOR"/>
    <property type="match status" value="2"/>
</dbReference>
<evidence type="ECO:0000256" key="6">
    <source>
        <dbReference type="ARBA" id="ARBA00022840"/>
    </source>
</evidence>
<dbReference type="InterPro" id="IPR002999">
    <property type="entry name" value="Tudor"/>
</dbReference>
<comment type="caution">
    <text evidence="12">The sequence shown here is derived from an EMBL/GenBank/DDBJ whole genome shotgun (WGS) entry which is preliminary data.</text>
</comment>
<dbReference type="InterPro" id="IPR041588">
    <property type="entry name" value="Integrase_H2C2"/>
</dbReference>
<feature type="compositionally biased region" description="Polar residues" evidence="9">
    <location>
        <begin position="560"/>
        <end position="574"/>
    </location>
</feature>
<dbReference type="Gene3D" id="1.10.340.70">
    <property type="match status" value="1"/>
</dbReference>
<keyword evidence="4" id="KW-0378">Hydrolase</keyword>
<feature type="domain" description="CS" evidence="11">
    <location>
        <begin position="1329"/>
        <end position="1406"/>
    </location>
</feature>
<evidence type="ECO:0000256" key="3">
    <source>
        <dbReference type="ARBA" id="ARBA00022741"/>
    </source>
</evidence>
<dbReference type="PANTHER" id="PTHR22655">
    <property type="entry name" value="ATP-DEPENDENT RNA HELICASE TDRD12-RELATED"/>
    <property type="match status" value="1"/>
</dbReference>
<gene>
    <name evidence="12" type="ORF">F2P81_006394</name>
</gene>
<keyword evidence="3" id="KW-0547">Nucleotide-binding</keyword>
<accession>A0A6A4SZ10</accession>
<dbReference type="SUPFAM" id="SSF53098">
    <property type="entry name" value="Ribonuclease H-like"/>
    <property type="match status" value="1"/>
</dbReference>
<reference evidence="12 13" key="1">
    <citation type="submission" date="2019-06" db="EMBL/GenBank/DDBJ databases">
        <title>Draft genomes of female and male turbot (Scophthalmus maximus).</title>
        <authorList>
            <person name="Xu H."/>
            <person name="Xu X.-W."/>
            <person name="Shao C."/>
            <person name="Chen S."/>
        </authorList>
    </citation>
    <scope>NUCLEOTIDE SEQUENCE [LARGE SCALE GENOMIC DNA]</scope>
    <source>
        <strain evidence="12">Ysfricsl-2016a</strain>
        <tissue evidence="12">Blood</tissue>
    </source>
</reference>
<feature type="region of interest" description="Disordered" evidence="9">
    <location>
        <begin position="550"/>
        <end position="611"/>
    </location>
</feature>
<dbReference type="Gene3D" id="3.30.420.10">
    <property type="entry name" value="Ribonuclease H-like superfamily/Ribonuclease H"/>
    <property type="match status" value="1"/>
</dbReference>
<dbReference type="Pfam" id="PF00665">
    <property type="entry name" value="rve"/>
    <property type="match status" value="1"/>
</dbReference>
<evidence type="ECO:0000313" key="13">
    <source>
        <dbReference type="Proteomes" id="UP000438429"/>
    </source>
</evidence>
<sequence length="1475" mass="166371">MVPLCFNVLGNVIFPAVRYIKINATHLTKSVEVVDMTRNRDKQQHHLAKVVRTPEEANNLFLEFHTSAIWAHCGVEKTMHAIIRRYYWPGMKADITKWISQCDDCQKKRATIKEKTQYKPIEVNHVITFYTFNMDFLADVMLWFAFKVSQPFELVGMDLVGKLKCSNNGNIYICVMVDYFTKWLEVYPLKSKKVEEVTACIMDFFYKYGAPKRILTDGGKEFINKISDENVNTLIKNEEVCSRMTNLKEVHAKVEVNIAQGQQRVRKRKLSKGEDDSFVVGDKVLRKNIRQEQRKGELIITGGKLDFHTDEAAIIQLRREIACRLVTDSVSAVLTTRDEWTDEDMTKISILKVENPSCLWGRVVRNLGGNTESTEQYNNLLAQMNLFYHELTQDLCKLNPTSIEEGQVCVVYWSVMKWWCRAVVESIIVDSESSQAHCLLVDHGERLVVASDHPSAQWDSSATLYLHNLLQASTWTEAVLLESESDSTSIELFLSIGNIKICVNDELVAKKFAYYIRESAESSELDEVDRLPIMLSSSILTQTVSITSNKLTAETPPSPGTQKHSQQPDLSTSEGDCRPNVTDERLSPGSQSKRSSYSSAAESDSSDDTDSSLAAALTKNVNLFNHEKSGAAGLDLTRVEYLADENTSSSIGSVESGPAEAEKTLSEVGWVCSRLLEWLNPEPLNPDPDAADDAVLRGKQYSTPSPADCYSWPAVSRGCNTVIVSHNADQPLSYLTPLLTHILLNSIFSSLTSSTGPIAVLLCPGWEKVQVVYDLLDDSKIAHVLHPVVALPGVEKDAAKTVRIPKNCRLLVTTPFSFVRLLSCHCFMFLRLYHLVLDEADQLFTLAPDQMAAILQHFQKVTSTEEKASCPQQLIAVAKRWTSHMESLLTNHMPYPCIVMTVPEEAALYGNVQQVILMTLETSKISELLGVLDFSPDVGQKTLIIANSTQEVEDVFKAVSNKSAFCLKTHEGLTHQFDFVIQQWRKIIGSGTHVILVTTHECLKCFGIRDATCIVHYGFPTSPKLFGSRLYCMSENFRNLSERVVPLFIKTASVFYGRIVRKEDGGFDGLASEMASYYADKKPRGTELLEGGLYAVQEDNVFHRVKILSVPDRGDRLFFRVFVRFIDVGKEEQVKSHQILQLPEQFHFLPGQALEIVVCRVRPVDSEIDWHPKVRVSHVPGMKTVINEHSVQVEILNTGMGVSNQEHMKLLRALCQEGEASSSKEADHIYGFEDISVSLEGRIKAEEEVLAKVFRAAQARKLSDPPHIKPCDPLNPVSSVNQSPVPAPQAPKLHLVPVCEEAALSDIQAAKEQRNNRTSDLKPAEQMRSFHPPVRWYQNSNSMIVTVKLMNPESQRCDFYPDRVIYRADLELQGNIAVDRCCWEMKSNEPVLKLVKQEQGHWEKLLRNKNIFVSYDMEHFEDDEDRAPNEPLILQSLQTGLCLQQFSLEAYCTRFLNVIYNIVRTLLCRSLTRPT</sequence>
<dbReference type="GO" id="GO:0005524">
    <property type="term" value="F:ATP binding"/>
    <property type="evidence" value="ECO:0007669"/>
    <property type="project" value="UniProtKB-KW"/>
</dbReference>
<feature type="domain" description="Integrase catalytic" evidence="10">
    <location>
        <begin position="147"/>
        <end position="225"/>
    </location>
</feature>
<evidence type="ECO:0000256" key="2">
    <source>
        <dbReference type="ARBA" id="ARBA00022737"/>
    </source>
</evidence>
<dbReference type="Gene3D" id="2.30.30.140">
    <property type="match status" value="2"/>
</dbReference>
<dbReference type="InterPro" id="IPR036397">
    <property type="entry name" value="RNaseH_sf"/>
</dbReference>
<dbReference type="Pfam" id="PF17921">
    <property type="entry name" value="Integrase_H2C2"/>
    <property type="match status" value="1"/>
</dbReference>
<dbReference type="PANTHER" id="PTHR22655:SF2">
    <property type="entry name" value="ATP-DEPENDENT RNA HELICASE TDRD12-RELATED"/>
    <property type="match status" value="1"/>
</dbReference>
<evidence type="ECO:0000256" key="9">
    <source>
        <dbReference type="SAM" id="MobiDB-lite"/>
    </source>
</evidence>
<dbReference type="CDD" id="cd06463">
    <property type="entry name" value="p23_like"/>
    <property type="match status" value="1"/>
</dbReference>
<evidence type="ECO:0000259" key="11">
    <source>
        <dbReference type="PROSITE" id="PS51203"/>
    </source>
</evidence>
<dbReference type="PROSITE" id="PS50994">
    <property type="entry name" value="INTEGRASE"/>
    <property type="match status" value="1"/>
</dbReference>
<evidence type="ECO:0000256" key="8">
    <source>
        <dbReference type="ARBA" id="ARBA00047984"/>
    </source>
</evidence>
<dbReference type="Proteomes" id="UP000438429">
    <property type="component" value="Unassembled WGS sequence"/>
</dbReference>
<protein>
    <recommendedName>
        <fullName evidence="7">Gypsy retrotransposon integrase-like protein 1</fullName>
        <ecNumber evidence="1">3.6.4.13</ecNumber>
    </recommendedName>
</protein>
<dbReference type="CDD" id="cd20435">
    <property type="entry name" value="Tudor_TDRD12_rpt2"/>
    <property type="match status" value="1"/>
</dbReference>
<dbReference type="SUPFAM" id="SSF49764">
    <property type="entry name" value="HSP20-like chaperones"/>
    <property type="match status" value="1"/>
</dbReference>
<dbReference type="EC" id="3.6.4.13" evidence="1"/>
<dbReference type="Pfam" id="PF00567">
    <property type="entry name" value="TUDOR"/>
    <property type="match status" value="2"/>
</dbReference>
<organism evidence="12 13">
    <name type="scientific">Scophthalmus maximus</name>
    <name type="common">Turbot</name>
    <name type="synonym">Psetta maxima</name>
    <dbReference type="NCBI Taxonomy" id="52904"/>
    <lineage>
        <taxon>Eukaryota</taxon>
        <taxon>Metazoa</taxon>
        <taxon>Chordata</taxon>
        <taxon>Craniata</taxon>
        <taxon>Vertebrata</taxon>
        <taxon>Euteleostomi</taxon>
        <taxon>Actinopterygii</taxon>
        <taxon>Neopterygii</taxon>
        <taxon>Teleostei</taxon>
        <taxon>Neoteleostei</taxon>
        <taxon>Acanthomorphata</taxon>
        <taxon>Carangaria</taxon>
        <taxon>Pleuronectiformes</taxon>
        <taxon>Pleuronectoidei</taxon>
        <taxon>Scophthalmidae</taxon>
        <taxon>Scophthalmus</taxon>
    </lineage>
</organism>
<dbReference type="InterPro" id="IPR008978">
    <property type="entry name" value="HSP20-like_chaperone"/>
</dbReference>
<dbReference type="PROSITE" id="PS51203">
    <property type="entry name" value="CS"/>
    <property type="match status" value="1"/>
</dbReference>
<dbReference type="GO" id="GO:0003676">
    <property type="term" value="F:nucleic acid binding"/>
    <property type="evidence" value="ECO:0007669"/>
    <property type="project" value="InterPro"/>
</dbReference>
<dbReference type="GO" id="GO:0016787">
    <property type="term" value="F:hydrolase activity"/>
    <property type="evidence" value="ECO:0007669"/>
    <property type="project" value="UniProtKB-KW"/>
</dbReference>
<feature type="compositionally biased region" description="Low complexity" evidence="9">
    <location>
        <begin position="587"/>
        <end position="603"/>
    </location>
</feature>
<dbReference type="InterPro" id="IPR007052">
    <property type="entry name" value="CS_dom"/>
</dbReference>
<dbReference type="InterPro" id="IPR012337">
    <property type="entry name" value="RNaseH-like_sf"/>
</dbReference>
<evidence type="ECO:0000259" key="10">
    <source>
        <dbReference type="PROSITE" id="PS50994"/>
    </source>
</evidence>
<comment type="catalytic activity">
    <reaction evidence="8">
        <text>ATP + H2O = ADP + phosphate + H(+)</text>
        <dbReference type="Rhea" id="RHEA:13065"/>
        <dbReference type="ChEBI" id="CHEBI:15377"/>
        <dbReference type="ChEBI" id="CHEBI:15378"/>
        <dbReference type="ChEBI" id="CHEBI:30616"/>
        <dbReference type="ChEBI" id="CHEBI:43474"/>
        <dbReference type="ChEBI" id="CHEBI:456216"/>
        <dbReference type="EC" id="3.6.4.13"/>
    </reaction>
</comment>
<dbReference type="SUPFAM" id="SSF63748">
    <property type="entry name" value="Tudor/PWWP/MBT"/>
    <property type="match status" value="2"/>
</dbReference>
<dbReference type="GO" id="GO:0042078">
    <property type="term" value="P:germ-line stem cell division"/>
    <property type="evidence" value="ECO:0007669"/>
    <property type="project" value="TreeGrafter"/>
</dbReference>
<name>A0A6A4SZ10_SCOMX</name>
<dbReference type="FunFam" id="1.10.340.70:FF:000001">
    <property type="entry name" value="Retrovirus-related Pol polyprotein from transposon gypsy-like Protein"/>
    <property type="match status" value="1"/>
</dbReference>
<dbReference type="Gene3D" id="2.60.40.790">
    <property type="match status" value="1"/>
</dbReference>
<keyword evidence="6" id="KW-0067">ATP-binding</keyword>